<feature type="disulfide bond" evidence="8">
    <location>
        <begin position="48"/>
        <end position="66"/>
    </location>
</feature>
<reference evidence="10" key="3">
    <citation type="submission" date="2015-06" db="UniProtKB">
        <authorList>
            <consortium name="EnsemblMetazoa"/>
        </authorList>
    </citation>
    <scope>IDENTIFICATION</scope>
</reference>
<dbReference type="CDD" id="cd00112">
    <property type="entry name" value="LDLa"/>
    <property type="match status" value="4"/>
</dbReference>
<dbReference type="EMBL" id="AMQN01004934">
    <property type="status" value="NOT_ANNOTATED_CDS"/>
    <property type="molecule type" value="Genomic_DNA"/>
</dbReference>
<evidence type="ECO:0000256" key="2">
    <source>
        <dbReference type="ARBA" id="ARBA00004308"/>
    </source>
</evidence>
<dbReference type="PROSITE" id="PS50068">
    <property type="entry name" value="LDLRA_2"/>
    <property type="match status" value="4"/>
</dbReference>
<gene>
    <name evidence="9" type="ORF">CAPTEDRAFT_100808</name>
</gene>
<feature type="disulfide bond" evidence="8">
    <location>
        <begin position="19"/>
        <end position="34"/>
    </location>
</feature>
<dbReference type="OrthoDB" id="10062665at2759"/>
<dbReference type="STRING" id="283909.R7VD75"/>
<protein>
    <submittedName>
        <fullName evidence="9 10">Uncharacterized protein</fullName>
    </submittedName>
</protein>
<feature type="disulfide bond" evidence="8">
    <location>
        <begin position="100"/>
        <end position="115"/>
    </location>
</feature>
<sequence>CPMGKFLCGNKCMSVRVLCDGTENCDDGSDEASCSADCGWMQPEGYTCGAGECALNQWVCDGEVDCADGRDEAHCDSVGKSCGADRFRCSDRCLNTSALCDGEAQCENGEDEAMCSEYNTPAQTSFNRIFSAEFCGWNGDGVGYECPESNSCILTGWACDGEADCHDGSDEAFCGNGK</sequence>
<reference evidence="11" key="1">
    <citation type="submission" date="2012-12" db="EMBL/GenBank/DDBJ databases">
        <authorList>
            <person name="Hellsten U."/>
            <person name="Grimwood J."/>
            <person name="Chapman J.A."/>
            <person name="Shapiro H."/>
            <person name="Aerts A."/>
            <person name="Otillar R.P."/>
            <person name="Terry A.Y."/>
            <person name="Boore J.L."/>
            <person name="Simakov O."/>
            <person name="Marletaz F."/>
            <person name="Cho S.-J."/>
            <person name="Edsinger-Gonzales E."/>
            <person name="Havlak P."/>
            <person name="Kuo D.-H."/>
            <person name="Larsson T."/>
            <person name="Lv J."/>
            <person name="Arendt D."/>
            <person name="Savage R."/>
            <person name="Osoegawa K."/>
            <person name="de Jong P."/>
            <person name="Lindberg D.R."/>
            <person name="Seaver E.C."/>
            <person name="Weisblat D.A."/>
            <person name="Putnam N.H."/>
            <person name="Grigoriev I.V."/>
            <person name="Rokhsar D.S."/>
        </authorList>
    </citation>
    <scope>NUCLEOTIDE SEQUENCE</scope>
    <source>
        <strain evidence="11">I ESC-2004</strain>
    </source>
</reference>
<dbReference type="InterPro" id="IPR002172">
    <property type="entry name" value="LDrepeatLR_classA_rpt"/>
</dbReference>
<accession>R7VD75</accession>
<keyword evidence="4" id="KW-0677">Repeat</keyword>
<comment type="caution">
    <text evidence="8">Lacks conserved residue(s) required for the propagation of feature annotation.</text>
</comment>
<dbReference type="EMBL" id="KB294684">
    <property type="protein sequence ID" value="ELU14241.1"/>
    <property type="molecule type" value="Genomic_DNA"/>
</dbReference>
<evidence type="ECO:0000256" key="8">
    <source>
        <dbReference type="PROSITE-ProRule" id="PRU00124"/>
    </source>
</evidence>
<evidence type="ECO:0000313" key="9">
    <source>
        <dbReference type="EMBL" id="ELU14241.1"/>
    </source>
</evidence>
<dbReference type="InterPro" id="IPR023415">
    <property type="entry name" value="LDLR_class-A_CS"/>
</dbReference>
<dbReference type="HOGENOM" id="CLU_085098_1_0_1"/>
<dbReference type="Pfam" id="PF00057">
    <property type="entry name" value="Ldl_recept_a"/>
    <property type="match status" value="4"/>
</dbReference>
<evidence type="ECO:0000256" key="5">
    <source>
        <dbReference type="ARBA" id="ARBA00022989"/>
    </source>
</evidence>
<evidence type="ECO:0000256" key="3">
    <source>
        <dbReference type="ARBA" id="ARBA00022692"/>
    </source>
</evidence>
<keyword evidence="11" id="KW-1185">Reference proteome</keyword>
<dbReference type="AlphaFoldDB" id="R7VD75"/>
<dbReference type="Gene3D" id="4.10.400.10">
    <property type="entry name" value="Low-density Lipoprotein Receptor"/>
    <property type="match status" value="3"/>
</dbReference>
<proteinExistence type="predicted"/>
<dbReference type="EnsemblMetazoa" id="CapteT100808">
    <property type="protein sequence ID" value="CapteP100808"/>
    <property type="gene ID" value="CapteG100808"/>
</dbReference>
<keyword evidence="5" id="KW-1133">Transmembrane helix</keyword>
<evidence type="ECO:0000256" key="6">
    <source>
        <dbReference type="ARBA" id="ARBA00023136"/>
    </source>
</evidence>
<dbReference type="OMA" id="NCASEGP"/>
<dbReference type="PANTHER" id="PTHR24270">
    <property type="entry name" value="LOW-DENSITY LIPOPROTEIN RECEPTOR-RELATED"/>
    <property type="match status" value="1"/>
</dbReference>
<keyword evidence="6" id="KW-0472">Membrane</keyword>
<keyword evidence="3" id="KW-0812">Transmembrane</keyword>
<dbReference type="Proteomes" id="UP000014760">
    <property type="component" value="Unassembled WGS sequence"/>
</dbReference>
<feature type="disulfide bond" evidence="8">
    <location>
        <begin position="60"/>
        <end position="75"/>
    </location>
</feature>
<dbReference type="GO" id="GO:0016192">
    <property type="term" value="P:vesicle-mediated transport"/>
    <property type="evidence" value="ECO:0007669"/>
    <property type="project" value="UniProtKB-ARBA"/>
</dbReference>
<evidence type="ECO:0000256" key="4">
    <source>
        <dbReference type="ARBA" id="ARBA00022737"/>
    </source>
</evidence>
<organism evidence="9">
    <name type="scientific">Capitella teleta</name>
    <name type="common">Polychaete worm</name>
    <dbReference type="NCBI Taxonomy" id="283909"/>
    <lineage>
        <taxon>Eukaryota</taxon>
        <taxon>Metazoa</taxon>
        <taxon>Spiralia</taxon>
        <taxon>Lophotrochozoa</taxon>
        <taxon>Annelida</taxon>
        <taxon>Polychaeta</taxon>
        <taxon>Sedentaria</taxon>
        <taxon>Scolecida</taxon>
        <taxon>Capitellidae</taxon>
        <taxon>Capitella</taxon>
    </lineage>
</organism>
<evidence type="ECO:0000256" key="7">
    <source>
        <dbReference type="ARBA" id="ARBA00023157"/>
    </source>
</evidence>
<name>R7VD75_CAPTE</name>
<dbReference type="InterPro" id="IPR050685">
    <property type="entry name" value="LDLR"/>
</dbReference>
<dbReference type="PRINTS" id="PR00261">
    <property type="entry name" value="LDLRECEPTOR"/>
</dbReference>
<dbReference type="SUPFAM" id="SSF57424">
    <property type="entry name" value="LDL receptor-like module"/>
    <property type="match status" value="4"/>
</dbReference>
<reference evidence="9 11" key="2">
    <citation type="journal article" date="2013" name="Nature">
        <title>Insights into bilaterian evolution from three spiralian genomes.</title>
        <authorList>
            <person name="Simakov O."/>
            <person name="Marletaz F."/>
            <person name="Cho S.J."/>
            <person name="Edsinger-Gonzales E."/>
            <person name="Havlak P."/>
            <person name="Hellsten U."/>
            <person name="Kuo D.H."/>
            <person name="Larsson T."/>
            <person name="Lv J."/>
            <person name="Arendt D."/>
            <person name="Savage R."/>
            <person name="Osoegawa K."/>
            <person name="de Jong P."/>
            <person name="Grimwood J."/>
            <person name="Chapman J.A."/>
            <person name="Shapiro H."/>
            <person name="Aerts A."/>
            <person name="Otillar R.P."/>
            <person name="Terry A.Y."/>
            <person name="Boore J.L."/>
            <person name="Grigoriev I.V."/>
            <person name="Lindberg D.R."/>
            <person name="Seaver E.C."/>
            <person name="Weisblat D.A."/>
            <person name="Putnam N.H."/>
            <person name="Rokhsar D.S."/>
        </authorList>
    </citation>
    <scope>NUCLEOTIDE SEQUENCE</scope>
    <source>
        <strain evidence="9 11">I ESC-2004</strain>
    </source>
</reference>
<dbReference type="PROSITE" id="PS01209">
    <property type="entry name" value="LDLRA_1"/>
    <property type="match status" value="2"/>
</dbReference>
<dbReference type="Gene3D" id="2.40.128.620">
    <property type="match status" value="1"/>
</dbReference>
<evidence type="ECO:0000256" key="1">
    <source>
        <dbReference type="ARBA" id="ARBA00004167"/>
    </source>
</evidence>
<feature type="non-terminal residue" evidence="9">
    <location>
        <position position="1"/>
    </location>
</feature>
<keyword evidence="7 8" id="KW-1015">Disulfide bond</keyword>
<dbReference type="PANTHER" id="PTHR24270:SF62">
    <property type="entry name" value="LOW-DENSITY LIPOPROTEIN RECEPTOR-RELATED PROTEIN 2"/>
    <property type="match status" value="1"/>
</dbReference>
<evidence type="ECO:0000313" key="10">
    <source>
        <dbReference type="EnsemblMetazoa" id="CapteP100808"/>
    </source>
</evidence>
<comment type="subcellular location">
    <subcellularLocation>
        <location evidence="2">Endomembrane system</location>
    </subcellularLocation>
    <subcellularLocation>
        <location evidence="1">Membrane</location>
        <topology evidence="1">Single-pass membrane protein</topology>
    </subcellularLocation>
</comment>
<dbReference type="GO" id="GO:0005886">
    <property type="term" value="C:plasma membrane"/>
    <property type="evidence" value="ECO:0007669"/>
    <property type="project" value="TreeGrafter"/>
</dbReference>
<feature type="disulfide bond" evidence="8">
    <location>
        <begin position="159"/>
        <end position="174"/>
    </location>
</feature>
<dbReference type="InterPro" id="IPR036055">
    <property type="entry name" value="LDL_receptor-like_sf"/>
</dbReference>
<dbReference type="SMART" id="SM00192">
    <property type="entry name" value="LDLa"/>
    <property type="match status" value="4"/>
</dbReference>
<dbReference type="GO" id="GO:0012505">
    <property type="term" value="C:endomembrane system"/>
    <property type="evidence" value="ECO:0007669"/>
    <property type="project" value="UniProtKB-SubCell"/>
</dbReference>
<evidence type="ECO:0000313" key="11">
    <source>
        <dbReference type="Proteomes" id="UP000014760"/>
    </source>
</evidence>